<feature type="domain" description="3-keto-alpha-glucoside-1,2-lyase/3-keto-2-hydroxy-glucal hydratase" evidence="2">
    <location>
        <begin position="727"/>
        <end position="922"/>
    </location>
</feature>
<dbReference type="Pfam" id="PF13646">
    <property type="entry name" value="HEAT_2"/>
    <property type="match status" value="1"/>
</dbReference>
<protein>
    <submittedName>
        <fullName evidence="3">HEAT repeat protein</fullName>
    </submittedName>
</protein>
<feature type="signal peptide" evidence="1">
    <location>
        <begin position="1"/>
        <end position="20"/>
    </location>
</feature>
<keyword evidence="4" id="KW-1185">Reference proteome</keyword>
<dbReference type="Pfam" id="PF06439">
    <property type="entry name" value="3keto-disac_hyd"/>
    <property type="match status" value="2"/>
</dbReference>
<gene>
    <name evidence="3" type="ORF">CLV98_101740</name>
</gene>
<proteinExistence type="predicted"/>
<feature type="domain" description="3-keto-alpha-glucoside-1,2-lyase/3-keto-2-hydroxy-glucal hydratase" evidence="2">
    <location>
        <begin position="940"/>
        <end position="1126"/>
    </location>
</feature>
<dbReference type="OrthoDB" id="9806233at2"/>
<dbReference type="GO" id="GO:0016787">
    <property type="term" value="F:hydrolase activity"/>
    <property type="evidence" value="ECO:0007669"/>
    <property type="project" value="InterPro"/>
</dbReference>
<dbReference type="InterPro" id="IPR010496">
    <property type="entry name" value="AL/BT2_dom"/>
</dbReference>
<accession>A0A316AS85</accession>
<reference evidence="3 4" key="1">
    <citation type="submission" date="2018-03" db="EMBL/GenBank/DDBJ databases">
        <title>Genomic Encyclopedia of Archaeal and Bacterial Type Strains, Phase II (KMG-II): from individual species to whole genera.</title>
        <authorList>
            <person name="Goeker M."/>
        </authorList>
    </citation>
    <scope>NUCLEOTIDE SEQUENCE [LARGE SCALE GENOMIC DNA]</scope>
    <source>
        <strain evidence="3 4">DSM 100346</strain>
    </source>
</reference>
<dbReference type="EMBL" id="QGDT01000001">
    <property type="protein sequence ID" value="PWJ60555.1"/>
    <property type="molecule type" value="Genomic_DNA"/>
</dbReference>
<evidence type="ECO:0000313" key="4">
    <source>
        <dbReference type="Proteomes" id="UP000245880"/>
    </source>
</evidence>
<evidence type="ECO:0000256" key="1">
    <source>
        <dbReference type="SAM" id="SignalP"/>
    </source>
</evidence>
<dbReference type="Gene3D" id="2.60.120.560">
    <property type="entry name" value="Exo-inulinase, domain 1"/>
    <property type="match status" value="2"/>
</dbReference>
<dbReference type="AlphaFoldDB" id="A0A316AS85"/>
<dbReference type="SUPFAM" id="SSF48371">
    <property type="entry name" value="ARM repeat"/>
    <property type="match status" value="1"/>
</dbReference>
<feature type="chain" id="PRO_5016233214" evidence="1">
    <location>
        <begin position="21"/>
        <end position="1151"/>
    </location>
</feature>
<evidence type="ECO:0000313" key="3">
    <source>
        <dbReference type="EMBL" id="PWJ60555.1"/>
    </source>
</evidence>
<dbReference type="Proteomes" id="UP000245880">
    <property type="component" value="Unassembled WGS sequence"/>
</dbReference>
<evidence type="ECO:0000259" key="2">
    <source>
        <dbReference type="Pfam" id="PF06439"/>
    </source>
</evidence>
<dbReference type="InterPro" id="IPR016024">
    <property type="entry name" value="ARM-type_fold"/>
</dbReference>
<dbReference type="Gene3D" id="1.25.10.10">
    <property type="entry name" value="Leucine-rich Repeat Variant"/>
    <property type="match status" value="3"/>
</dbReference>
<sequence>MKKQYQLIVLLCLFAVQSWAQTDAGRTLSTKVADILAQTPANDAAKLNKNNENIAELGVEGLVQMATMLVPADKGDNSKVKFALGGFTFAATKSGHEAWRKLAAAAYGQALPKVSDTYGKVFLIYQLQQVGQDESVALLKSYLSDKDLVGPASRALARIGTEQAGSALLEGFATAKGEGLLAITEALGEAKIVSAAPAIEKNATSSDETLRKISLFALSEIASPSSMATLQGAAKAVGFGYNESDATAVYLKYLARLSRNGSADIAEKAALTLIKAGTNAIPTATRSAALKVYADSKKDGATPILTTAIKSDDAQYRAAALKLGQKYTLSSGSTSWLKAMKKAKPEVQAEVIRMLGASASQDALPVVLKSMASKNTSLKMAAIWAAGKIGGESVVGQLIPLLKTGDAAEIATIQSTLQTMQGTDMVNQLASALPQLPASAQPAAIAVLAGRSANASLPTVSKLLTSTDADVKAAAYEALPSLTTASDLPQLYALANTAASASELNNVQQAIALAIKKTGSTADQSSKILTQMASAPKAAQANYLEVLAAIGGSQALEAVAKAYTNGDAATKKTAIDALSHWTDGSAAIELLRIGQNTNDSQELQAALAGYVSAIKKSTSTRANKVIMLREAMNIAKTKAQKTMILQEIGRTRTFNAMVFAGQYLDDAELQQAAAQAVIMTILANKEFYGTEVRSLLNKSLALLTGNESEYQKAQIRKHLAEMPEGEGFVSLFNGQDLTGWKGLVANPIKRNQMSADTLAYKQKIADQQAMKDWVAKNGELVFTGHGDNLCTIKEYGDFEMYVDWKIQKEGDAGIYLRGTPQVQIWDTSRVSVGAQVGSGGLYNNQKHPSKPSQVADNAIGEWNTFHITMVGDRVSVDLNGINVVNNVTLENYWDRSLPIFAKEQIELQAHGTEVAYRDIYIREIPRPEPYQLTAEEQKAGYKVLFDGTNMHEWIGNKTDYFIENGELVIDPTRGGSGNLYTKDEYSDFVYRFEFQLTPGANNGLGIRAPLTGDAAYVGTELQILDNDADIYKNLKEYQYHGSAYGIIPAKRGYLKPVGEWNYQEVYLKGSHVKVTLNGTVILDGDLAEASKNGTADHRDHPGLQRTSGHIGYLGHGNPLRFKNIRILDLAKASAEAPVESGKKGKKAKGKK</sequence>
<keyword evidence="1" id="KW-0732">Signal</keyword>
<comment type="caution">
    <text evidence="3">The sequence shown here is derived from an EMBL/GenBank/DDBJ whole genome shotgun (WGS) entry which is preliminary data.</text>
</comment>
<organism evidence="3 4">
    <name type="scientific">Dyadobacter jejuensis</name>
    <dbReference type="NCBI Taxonomy" id="1082580"/>
    <lineage>
        <taxon>Bacteria</taxon>
        <taxon>Pseudomonadati</taxon>
        <taxon>Bacteroidota</taxon>
        <taxon>Cytophagia</taxon>
        <taxon>Cytophagales</taxon>
        <taxon>Spirosomataceae</taxon>
        <taxon>Dyadobacter</taxon>
    </lineage>
</organism>
<dbReference type="RefSeq" id="WP_109672829.1">
    <property type="nucleotide sequence ID" value="NZ_QGDT01000001.1"/>
</dbReference>
<name>A0A316AS85_9BACT</name>
<dbReference type="InterPro" id="IPR011989">
    <property type="entry name" value="ARM-like"/>
</dbReference>